<dbReference type="PANTHER" id="PTHR31001">
    <property type="entry name" value="UNCHARACTERIZED TRANSCRIPTIONAL REGULATORY PROTEIN"/>
    <property type="match status" value="1"/>
</dbReference>
<dbReference type="Proteomes" id="UP001213681">
    <property type="component" value="Unassembled WGS sequence"/>
</dbReference>
<dbReference type="SMART" id="SM00066">
    <property type="entry name" value="GAL4"/>
    <property type="match status" value="1"/>
</dbReference>
<dbReference type="CDD" id="cd00067">
    <property type="entry name" value="GAL4"/>
    <property type="match status" value="1"/>
</dbReference>
<sequence length="653" mass="74181">MTSTSGPSASVNAEVTTQARSCQKCNRRKTRCSKTQPCTSCVKLGIECIFPPPGRAPRRKKRALKAELVSKVKSLEQKVRELEDERNSPQSDAGANNEEASTRTIPQPLTAHAQHANHPTTSVGDHLEGRFGQLMVDGDSSRYVNHEALASFRTDINQRKQFKFIHIRIRALAHSLRDLHPTPLISQALWGAYEKNVAPLILILHKPTIRNLVRKAATNAEFLDANSEALVFAVYFAAVMSMKPAECRRQLGVDRQTAIQHYRFAAEQALSRADFLHARCLSVLQAAVLFLIVAWRCDDVRFVWAMTALVYRLAQGLGLHRDGEKLGLGPFETEMRRRLWWYIYLLDSQTSEHQAMSPQIYEGTYDTEFPLNVNDDDLSPEATTRFQEREGFTEMTFCLIRCEINVRYRRILKGTMPSLGPTRQSVEDTTHALTDMSTFIENERLKYCDLSVPIQWVAATITRIALARSWLVAHLSLIGSDDLSSDLWQQRREVLFQTAIEVLEFTHLLESRAETAHWSWMFEMYRQWHAFAFVLSEISVRPPSQATDRAWTIANLMFQRWQQDGPPQGWVLWKPLSRLIERVTAKRADEFSAGSAHQMLVSFPADSTHIPSVWASRQTETINGDPVDPASNTLAMEIYRDIVRDLGVGLGES</sequence>
<dbReference type="PANTHER" id="PTHR31001:SF50">
    <property type="entry name" value="ZN(II)2CYS6 TRANSCRIPTION FACTOR (EUROFUNG)"/>
    <property type="match status" value="1"/>
</dbReference>
<evidence type="ECO:0000256" key="4">
    <source>
        <dbReference type="ARBA" id="ARBA00023125"/>
    </source>
</evidence>
<dbReference type="GO" id="GO:0000981">
    <property type="term" value="F:DNA-binding transcription factor activity, RNA polymerase II-specific"/>
    <property type="evidence" value="ECO:0007669"/>
    <property type="project" value="InterPro"/>
</dbReference>
<evidence type="ECO:0000256" key="2">
    <source>
        <dbReference type="ARBA" id="ARBA00022723"/>
    </source>
</evidence>
<reference evidence="9" key="1">
    <citation type="submission" date="2022-12" db="EMBL/GenBank/DDBJ databases">
        <authorList>
            <person name="Petersen C."/>
        </authorList>
    </citation>
    <scope>NUCLEOTIDE SEQUENCE</scope>
    <source>
        <strain evidence="9">IBT 16125</strain>
    </source>
</reference>
<reference evidence="9" key="2">
    <citation type="journal article" date="2023" name="IMA Fungus">
        <title>Comparative genomic study of the Penicillium genus elucidates a diverse pangenome and 15 lateral gene transfer events.</title>
        <authorList>
            <person name="Petersen C."/>
            <person name="Sorensen T."/>
            <person name="Nielsen M.R."/>
            <person name="Sondergaard T.E."/>
            <person name="Sorensen J.L."/>
            <person name="Fitzpatrick D.A."/>
            <person name="Frisvad J.C."/>
            <person name="Nielsen K.L."/>
        </authorList>
    </citation>
    <scope>NUCLEOTIDE SEQUENCE</scope>
    <source>
        <strain evidence="9">IBT 16125</strain>
    </source>
</reference>
<keyword evidence="10" id="KW-1185">Reference proteome</keyword>
<organism evidence="9 10">
    <name type="scientific">Penicillium daleae</name>
    <dbReference type="NCBI Taxonomy" id="63821"/>
    <lineage>
        <taxon>Eukaryota</taxon>
        <taxon>Fungi</taxon>
        <taxon>Dikarya</taxon>
        <taxon>Ascomycota</taxon>
        <taxon>Pezizomycotina</taxon>
        <taxon>Eurotiomycetes</taxon>
        <taxon>Eurotiomycetidae</taxon>
        <taxon>Eurotiales</taxon>
        <taxon>Aspergillaceae</taxon>
        <taxon>Penicillium</taxon>
    </lineage>
</organism>
<keyword evidence="3" id="KW-0805">Transcription regulation</keyword>
<feature type="compositionally biased region" description="Polar residues" evidence="7">
    <location>
        <begin position="88"/>
        <end position="102"/>
    </location>
</feature>
<comment type="caution">
    <text evidence="9">The sequence shown here is derived from an EMBL/GenBank/DDBJ whole genome shotgun (WGS) entry which is preliminary data.</text>
</comment>
<evidence type="ECO:0000259" key="8">
    <source>
        <dbReference type="PROSITE" id="PS50048"/>
    </source>
</evidence>
<dbReference type="EMBL" id="JAPVEA010000005">
    <property type="protein sequence ID" value="KAJ5453560.1"/>
    <property type="molecule type" value="Genomic_DNA"/>
</dbReference>
<dbReference type="CDD" id="cd12148">
    <property type="entry name" value="fungal_TF_MHR"/>
    <property type="match status" value="1"/>
</dbReference>
<dbReference type="AlphaFoldDB" id="A0AAD6C828"/>
<dbReference type="Gene3D" id="4.10.240.10">
    <property type="entry name" value="Zn(2)-C6 fungal-type DNA-binding domain"/>
    <property type="match status" value="1"/>
</dbReference>
<proteinExistence type="predicted"/>
<keyword evidence="4" id="KW-0238">DNA-binding</keyword>
<keyword evidence="5" id="KW-0804">Transcription</keyword>
<feature type="domain" description="Zn(2)-C6 fungal-type" evidence="8">
    <location>
        <begin position="21"/>
        <end position="50"/>
    </location>
</feature>
<evidence type="ECO:0000256" key="3">
    <source>
        <dbReference type="ARBA" id="ARBA00023015"/>
    </source>
</evidence>
<evidence type="ECO:0000313" key="10">
    <source>
        <dbReference type="Proteomes" id="UP001213681"/>
    </source>
</evidence>
<dbReference type="SMART" id="SM00906">
    <property type="entry name" value="Fungal_trans"/>
    <property type="match status" value="1"/>
</dbReference>
<feature type="region of interest" description="Disordered" evidence="7">
    <location>
        <begin position="79"/>
        <end position="102"/>
    </location>
</feature>
<dbReference type="GO" id="GO:0008270">
    <property type="term" value="F:zinc ion binding"/>
    <property type="evidence" value="ECO:0007669"/>
    <property type="project" value="InterPro"/>
</dbReference>
<evidence type="ECO:0000256" key="5">
    <source>
        <dbReference type="ARBA" id="ARBA00023163"/>
    </source>
</evidence>
<dbReference type="GO" id="GO:0005634">
    <property type="term" value="C:nucleus"/>
    <property type="evidence" value="ECO:0007669"/>
    <property type="project" value="UniProtKB-SubCell"/>
</dbReference>
<gene>
    <name evidence="9" type="ORF">N7458_004516</name>
</gene>
<keyword evidence="2" id="KW-0479">Metal-binding</keyword>
<dbReference type="PROSITE" id="PS50048">
    <property type="entry name" value="ZN2_CY6_FUNGAL_2"/>
    <property type="match status" value="1"/>
</dbReference>
<dbReference type="GeneID" id="81598141"/>
<keyword evidence="6" id="KW-0539">Nucleus</keyword>
<dbReference type="InterPro" id="IPR007219">
    <property type="entry name" value="XnlR_reg_dom"/>
</dbReference>
<dbReference type="RefSeq" id="XP_056766516.1">
    <property type="nucleotide sequence ID" value="XM_056907898.1"/>
</dbReference>
<protein>
    <submittedName>
        <fullName evidence="9">C6 transcription factor</fullName>
    </submittedName>
</protein>
<evidence type="ECO:0000256" key="1">
    <source>
        <dbReference type="ARBA" id="ARBA00004123"/>
    </source>
</evidence>
<evidence type="ECO:0000256" key="7">
    <source>
        <dbReference type="SAM" id="MobiDB-lite"/>
    </source>
</evidence>
<comment type="subcellular location">
    <subcellularLocation>
        <location evidence="1">Nucleus</location>
    </subcellularLocation>
</comment>
<name>A0AAD6C828_9EURO</name>
<dbReference type="GO" id="GO:0003677">
    <property type="term" value="F:DNA binding"/>
    <property type="evidence" value="ECO:0007669"/>
    <property type="project" value="UniProtKB-KW"/>
</dbReference>
<dbReference type="InterPro" id="IPR050613">
    <property type="entry name" value="Sec_Metabolite_Reg"/>
</dbReference>
<dbReference type="Pfam" id="PF04082">
    <property type="entry name" value="Fungal_trans"/>
    <property type="match status" value="1"/>
</dbReference>
<dbReference type="GO" id="GO:0006351">
    <property type="term" value="P:DNA-templated transcription"/>
    <property type="evidence" value="ECO:0007669"/>
    <property type="project" value="InterPro"/>
</dbReference>
<dbReference type="InterPro" id="IPR001138">
    <property type="entry name" value="Zn2Cys6_DnaBD"/>
</dbReference>
<evidence type="ECO:0000313" key="9">
    <source>
        <dbReference type="EMBL" id="KAJ5453560.1"/>
    </source>
</evidence>
<dbReference type="InterPro" id="IPR036864">
    <property type="entry name" value="Zn2-C6_fun-type_DNA-bd_sf"/>
</dbReference>
<accession>A0AAD6C828</accession>
<feature type="region of interest" description="Disordered" evidence="7">
    <location>
        <begin position="1"/>
        <end position="20"/>
    </location>
</feature>
<dbReference type="SUPFAM" id="SSF57701">
    <property type="entry name" value="Zn2/Cys6 DNA-binding domain"/>
    <property type="match status" value="1"/>
</dbReference>
<evidence type="ECO:0000256" key="6">
    <source>
        <dbReference type="ARBA" id="ARBA00023242"/>
    </source>
</evidence>
<dbReference type="Pfam" id="PF00172">
    <property type="entry name" value="Zn_clus"/>
    <property type="match status" value="1"/>
</dbReference>